<dbReference type="OrthoDB" id="9764808at2"/>
<evidence type="ECO:0000259" key="1">
    <source>
        <dbReference type="Pfam" id="PF07238"/>
    </source>
</evidence>
<keyword evidence="3" id="KW-1185">Reference proteome</keyword>
<dbReference type="Gene3D" id="2.40.10.220">
    <property type="entry name" value="predicted glycosyltransferase like domains"/>
    <property type="match status" value="1"/>
</dbReference>
<gene>
    <name evidence="2" type="ORF">BN1221_03923c</name>
</gene>
<dbReference type="CDD" id="cd00077">
    <property type="entry name" value="HDc"/>
    <property type="match status" value="1"/>
</dbReference>
<protein>
    <recommendedName>
        <fullName evidence="1">PilZ domain-containing protein</fullName>
    </recommendedName>
</protein>
<dbReference type="Pfam" id="PF07238">
    <property type="entry name" value="PilZ"/>
    <property type="match status" value="1"/>
</dbReference>
<dbReference type="AlphaFoldDB" id="A0A0G4JZY2"/>
<accession>A0A0G4JZY2</accession>
<dbReference type="Pfam" id="PF13487">
    <property type="entry name" value="HD_5"/>
    <property type="match status" value="1"/>
</dbReference>
<name>A0A0G4JZY2_9GAMM</name>
<sequence length="576" mass="65259">MIAQNINPSAKVISSLLRHKHTLSVYIKDMPFSLTAKVMDLELITGRITFEIEYPAVDIQEYLSISGINFDLEALKGAHYTERDIYNLSNVPCILVKINRMQYQLECQLPESVFVQENRGAIRIPFIFGMRGRVSIEVYPHELKVTGSLHNLSVGGCMIDVNLSDCVALSINQTVPGITLEFPNGETFWAEGKVRHIRPFGNHGYAAIGIQFINLSSSQTEALYHYVNESEREAIYRTGSSDKIDHPSPLFIPGVKEKMILQHEIQEREKLTRRLPAEQGVMNIAHQLQIGLIYIKNHNLFPIKIFYSSVDILLNLVKEDRKTFLYALTFLRDESDWVRHAIKVAGQLADILFLHDPYNDQIREAVLGALLHTMGKALLISVNLPSLKVDMTPPQKNILRGHVIALSEKLKALGWEPSPVCRDVIENANERLDGTGYPNGKRHFELSYLIRLVSVIKAVNKLIYTRNGVPPRTPLEAYRYINEAENAYDKAILMIYIRIYGQNPIGTLVKYSGGFLAWVMDVNDRGEPIKVNIIKNLRFPENNINSILSKSDLLQIGKLERVVNPTDFGVKVGFIK</sequence>
<dbReference type="STRING" id="1109412.BN1221_03923c"/>
<proteinExistence type="predicted"/>
<dbReference type="InterPro" id="IPR003607">
    <property type="entry name" value="HD/PDEase_dom"/>
</dbReference>
<dbReference type="Gene3D" id="1.10.3210.10">
    <property type="entry name" value="Hypothetical protein af1432"/>
    <property type="match status" value="1"/>
</dbReference>
<dbReference type="RefSeq" id="WP_048638684.1">
    <property type="nucleotide sequence ID" value="NZ_CGIG01000001.1"/>
</dbReference>
<dbReference type="GO" id="GO:0035438">
    <property type="term" value="F:cyclic-di-GMP binding"/>
    <property type="evidence" value="ECO:0007669"/>
    <property type="project" value="InterPro"/>
</dbReference>
<evidence type="ECO:0000313" key="2">
    <source>
        <dbReference type="EMBL" id="CPR19728.1"/>
    </source>
</evidence>
<reference evidence="3" key="1">
    <citation type="submission" date="2015-01" db="EMBL/GenBank/DDBJ databases">
        <authorList>
            <person name="Paterson Steve"/>
        </authorList>
    </citation>
    <scope>NUCLEOTIDE SEQUENCE [LARGE SCALE GENOMIC DNA]</scope>
    <source>
        <strain evidence="3">OBR1</strain>
    </source>
</reference>
<dbReference type="InterPro" id="IPR009875">
    <property type="entry name" value="PilZ_domain"/>
</dbReference>
<feature type="domain" description="PilZ" evidence="1">
    <location>
        <begin position="133"/>
        <end position="228"/>
    </location>
</feature>
<organism evidence="2 3">
    <name type="scientific">Brenneria goodwinii</name>
    <dbReference type="NCBI Taxonomy" id="1109412"/>
    <lineage>
        <taxon>Bacteria</taxon>
        <taxon>Pseudomonadati</taxon>
        <taxon>Pseudomonadota</taxon>
        <taxon>Gammaproteobacteria</taxon>
        <taxon>Enterobacterales</taxon>
        <taxon>Pectobacteriaceae</taxon>
        <taxon>Brenneria</taxon>
    </lineage>
</organism>
<dbReference type="Proteomes" id="UP000044377">
    <property type="component" value="Unassembled WGS sequence"/>
</dbReference>
<evidence type="ECO:0000313" key="3">
    <source>
        <dbReference type="Proteomes" id="UP000044377"/>
    </source>
</evidence>
<dbReference type="EMBL" id="CGIG01000001">
    <property type="protein sequence ID" value="CPR19728.1"/>
    <property type="molecule type" value="Genomic_DNA"/>
</dbReference>
<dbReference type="SUPFAM" id="SSF141371">
    <property type="entry name" value="PilZ domain-like"/>
    <property type="match status" value="1"/>
</dbReference>